<evidence type="ECO:0008006" key="3">
    <source>
        <dbReference type="Google" id="ProtNLM"/>
    </source>
</evidence>
<evidence type="ECO:0000313" key="1">
    <source>
        <dbReference type="EMBL" id="MBB6556024.1"/>
    </source>
</evidence>
<dbReference type="RefSeq" id="WP_221525402.1">
    <property type="nucleotide sequence ID" value="NZ_JACHMI010000001.1"/>
</dbReference>
<accession>A0A7X0P6M3</accession>
<evidence type="ECO:0000313" key="2">
    <source>
        <dbReference type="Proteomes" id="UP000565579"/>
    </source>
</evidence>
<comment type="caution">
    <text evidence="1">The sequence shown here is derived from an EMBL/GenBank/DDBJ whole genome shotgun (WGS) entry which is preliminary data.</text>
</comment>
<proteinExistence type="predicted"/>
<dbReference type="Gene3D" id="3.40.50.300">
    <property type="entry name" value="P-loop containing nucleotide triphosphate hydrolases"/>
    <property type="match status" value="1"/>
</dbReference>
<sequence length="196" mass="22227">MGEVAELNGPALLCIVGPPAVGKMTVAYEIAQLTGMKVFHNHLAIEPVLRFFEFGSEPYVRLVGEFRRRVFEEVAASDLAGLIFTFVWAFDVPEDEAELERYAAPFRNREGRVFYLELSASQEVRLERNKGELRLAEKPSKRDLDWSRQNLLEMDAKYQLNSNGAFKDRADYLQIDNTELSAAAVAQLAINHFGLR</sequence>
<dbReference type="SUPFAM" id="SSF52540">
    <property type="entry name" value="P-loop containing nucleoside triphosphate hydrolases"/>
    <property type="match status" value="1"/>
</dbReference>
<gene>
    <name evidence="1" type="ORF">HD593_010819</name>
</gene>
<dbReference type="InterPro" id="IPR027417">
    <property type="entry name" value="P-loop_NTPase"/>
</dbReference>
<reference evidence="1 2" key="1">
    <citation type="submission" date="2020-08" db="EMBL/GenBank/DDBJ databases">
        <title>Sequencing the genomes of 1000 actinobacteria strains.</title>
        <authorList>
            <person name="Klenk H.-P."/>
        </authorList>
    </citation>
    <scope>NUCLEOTIDE SEQUENCE [LARGE SCALE GENOMIC DNA]</scope>
    <source>
        <strain evidence="1 2">DSM 43768</strain>
    </source>
</reference>
<organism evidence="1 2">
    <name type="scientific">Nonomuraea rubra</name>
    <dbReference type="NCBI Taxonomy" id="46180"/>
    <lineage>
        <taxon>Bacteria</taxon>
        <taxon>Bacillati</taxon>
        <taxon>Actinomycetota</taxon>
        <taxon>Actinomycetes</taxon>
        <taxon>Streptosporangiales</taxon>
        <taxon>Streptosporangiaceae</taxon>
        <taxon>Nonomuraea</taxon>
    </lineage>
</organism>
<dbReference type="AlphaFoldDB" id="A0A7X0P6M3"/>
<keyword evidence="2" id="KW-1185">Reference proteome</keyword>
<dbReference type="Proteomes" id="UP000565579">
    <property type="component" value="Unassembled WGS sequence"/>
</dbReference>
<name>A0A7X0P6M3_9ACTN</name>
<protein>
    <recommendedName>
        <fullName evidence="3">Shikimate kinase</fullName>
    </recommendedName>
</protein>
<dbReference type="EMBL" id="JACHMI010000001">
    <property type="protein sequence ID" value="MBB6556024.1"/>
    <property type="molecule type" value="Genomic_DNA"/>
</dbReference>